<accession>A0A4Z0MEQ6</accession>
<protein>
    <recommendedName>
        <fullName evidence="13">Aminopeptidase</fullName>
    </recommendedName>
</protein>
<dbReference type="Gene3D" id="3.40.1830.10">
    <property type="entry name" value="Thermophilic metalloprotease (M29)"/>
    <property type="match status" value="1"/>
</dbReference>
<keyword evidence="5" id="KW-0031">Aminopeptidase</keyword>
<evidence type="ECO:0000313" key="11">
    <source>
        <dbReference type="EMBL" id="TGD77840.1"/>
    </source>
</evidence>
<comment type="cofactor">
    <cofactor evidence="2">
        <name>Mg(2+)</name>
        <dbReference type="ChEBI" id="CHEBI:18420"/>
    </cofactor>
</comment>
<evidence type="ECO:0000256" key="8">
    <source>
        <dbReference type="ARBA" id="ARBA00022801"/>
    </source>
</evidence>
<evidence type="ECO:0000256" key="2">
    <source>
        <dbReference type="ARBA" id="ARBA00001946"/>
    </source>
</evidence>
<keyword evidence="10" id="KW-0732">Signal</keyword>
<dbReference type="Proteomes" id="UP000298284">
    <property type="component" value="Unassembled WGS sequence"/>
</dbReference>
<organism evidence="11 12">
    <name type="scientific">Hymenobacter wooponensis</name>
    <dbReference type="NCBI Taxonomy" id="1525360"/>
    <lineage>
        <taxon>Bacteria</taxon>
        <taxon>Pseudomonadati</taxon>
        <taxon>Bacteroidota</taxon>
        <taxon>Cytophagia</taxon>
        <taxon>Cytophagales</taxon>
        <taxon>Hymenobacteraceae</taxon>
        <taxon>Hymenobacter</taxon>
    </lineage>
</organism>
<feature type="signal peptide" evidence="10">
    <location>
        <begin position="1"/>
        <end position="23"/>
    </location>
</feature>
<gene>
    <name evidence="11" type="ORF">EU557_21330</name>
</gene>
<dbReference type="RefSeq" id="WP_135532514.1">
    <property type="nucleotide sequence ID" value="NZ_SRKZ01000007.1"/>
</dbReference>
<dbReference type="GO" id="GO:0006508">
    <property type="term" value="P:proteolysis"/>
    <property type="evidence" value="ECO:0007669"/>
    <property type="project" value="UniProtKB-KW"/>
</dbReference>
<keyword evidence="9" id="KW-0482">Metalloprotease</keyword>
<reference evidence="11 12" key="1">
    <citation type="submission" date="2019-04" db="EMBL/GenBank/DDBJ databases">
        <authorList>
            <person name="Feng G."/>
            <person name="Zhang J."/>
            <person name="Zhu H."/>
        </authorList>
    </citation>
    <scope>NUCLEOTIDE SEQUENCE [LARGE SCALE GENOMIC DNA]</scope>
    <source>
        <strain evidence="11 12">JCM 19491</strain>
    </source>
</reference>
<dbReference type="PANTHER" id="PTHR34448">
    <property type="entry name" value="AMINOPEPTIDASE"/>
    <property type="match status" value="1"/>
</dbReference>
<evidence type="ECO:0000256" key="4">
    <source>
        <dbReference type="ARBA" id="ARBA00008236"/>
    </source>
</evidence>
<dbReference type="AlphaFoldDB" id="A0A4Z0MEQ6"/>
<keyword evidence="7" id="KW-0479">Metal-binding</keyword>
<dbReference type="PANTHER" id="PTHR34448:SF1">
    <property type="entry name" value="BLL6088 PROTEIN"/>
    <property type="match status" value="1"/>
</dbReference>
<comment type="cofactor">
    <cofactor evidence="1">
        <name>Co(2+)</name>
        <dbReference type="ChEBI" id="CHEBI:48828"/>
    </cofactor>
</comment>
<comment type="similarity">
    <text evidence="4">Belongs to the peptidase M29 family.</text>
</comment>
<dbReference type="GO" id="GO:0004177">
    <property type="term" value="F:aminopeptidase activity"/>
    <property type="evidence" value="ECO:0007669"/>
    <property type="project" value="UniProtKB-KW"/>
</dbReference>
<comment type="caution">
    <text evidence="11">The sequence shown here is derived from an EMBL/GenBank/DDBJ whole genome shotgun (WGS) entry which is preliminary data.</text>
</comment>
<name>A0A4Z0MEQ6_9BACT</name>
<comment type="cofactor">
    <cofactor evidence="3">
        <name>Zn(2+)</name>
        <dbReference type="ChEBI" id="CHEBI:29105"/>
    </cofactor>
</comment>
<feature type="chain" id="PRO_5021361661" description="Aminopeptidase" evidence="10">
    <location>
        <begin position="24"/>
        <end position="404"/>
    </location>
</feature>
<dbReference type="EMBL" id="SRKZ01000007">
    <property type="protein sequence ID" value="TGD77840.1"/>
    <property type="molecule type" value="Genomic_DNA"/>
</dbReference>
<evidence type="ECO:0000256" key="10">
    <source>
        <dbReference type="SAM" id="SignalP"/>
    </source>
</evidence>
<dbReference type="GO" id="GO:0046872">
    <property type="term" value="F:metal ion binding"/>
    <property type="evidence" value="ECO:0007669"/>
    <property type="project" value="UniProtKB-KW"/>
</dbReference>
<dbReference type="OrthoDB" id="9803993at2"/>
<sequence>MMKQGLLVSGVLGLLSLSGSAFGQNYEQIAKQIVNTSAGVKPGEDVLITGGQHTLPLMEAVAVEVARAGGQPSMILTTDKVARAINMETPEAAIQASKANNRMLLADVLIQLPQVEDSRAVMNGLSPARQAKFGQAAAASDINKRLDASKLRGVFVSYPSKSYAAAQKLDYSGYEQMIWAGVGADYTAIAGQADRMKQIIAKGRKMHITSPAGTDLTLELGGRSVFTDDGIVSATDQQEKLIYNRTAALPGGRIYGTCQETSATGRLAAANDYISDGQPLTGFKADVKGGQLTNVRADAGADVFQQRLAPYGPEAMQISNFSIGLNPMMKTQEQKAYNPNMAAGMVYLRTGNNGLLGGQNNTPGSYSFPIANATVEVDGTVLVRNGQLVSPVTAAVPASKKSSK</sequence>
<evidence type="ECO:0000256" key="3">
    <source>
        <dbReference type="ARBA" id="ARBA00001947"/>
    </source>
</evidence>
<evidence type="ECO:0000256" key="7">
    <source>
        <dbReference type="ARBA" id="ARBA00022723"/>
    </source>
</evidence>
<keyword evidence="8" id="KW-0378">Hydrolase</keyword>
<evidence type="ECO:0000256" key="1">
    <source>
        <dbReference type="ARBA" id="ARBA00001941"/>
    </source>
</evidence>
<keyword evidence="6" id="KW-0645">Protease</keyword>
<evidence type="ECO:0000313" key="12">
    <source>
        <dbReference type="Proteomes" id="UP000298284"/>
    </source>
</evidence>
<proteinExistence type="inferred from homology"/>
<keyword evidence="12" id="KW-1185">Reference proteome</keyword>
<dbReference type="InterPro" id="IPR052170">
    <property type="entry name" value="M29_Exopeptidase"/>
</dbReference>
<dbReference type="SUPFAM" id="SSF144052">
    <property type="entry name" value="Thermophilic metalloprotease-like"/>
    <property type="match status" value="1"/>
</dbReference>
<evidence type="ECO:0000256" key="5">
    <source>
        <dbReference type="ARBA" id="ARBA00022438"/>
    </source>
</evidence>
<evidence type="ECO:0000256" key="6">
    <source>
        <dbReference type="ARBA" id="ARBA00022670"/>
    </source>
</evidence>
<dbReference type="Pfam" id="PF02073">
    <property type="entry name" value="Peptidase_M29"/>
    <property type="match status" value="1"/>
</dbReference>
<evidence type="ECO:0008006" key="13">
    <source>
        <dbReference type="Google" id="ProtNLM"/>
    </source>
</evidence>
<dbReference type="InterPro" id="IPR035097">
    <property type="entry name" value="M29_N-terminal"/>
</dbReference>
<dbReference type="InterPro" id="IPR000787">
    <property type="entry name" value="Peptidase_M29"/>
</dbReference>
<dbReference type="GO" id="GO:0008237">
    <property type="term" value="F:metallopeptidase activity"/>
    <property type="evidence" value="ECO:0007669"/>
    <property type="project" value="UniProtKB-KW"/>
</dbReference>
<evidence type="ECO:0000256" key="9">
    <source>
        <dbReference type="ARBA" id="ARBA00023049"/>
    </source>
</evidence>